<reference evidence="5 6" key="1">
    <citation type="submission" date="2020-08" db="EMBL/GenBank/DDBJ databases">
        <title>Genome sequence of Erysipelothrix inopinata DSM 15511T.</title>
        <authorList>
            <person name="Hyun D.-W."/>
            <person name="Bae J.-W."/>
        </authorList>
    </citation>
    <scope>NUCLEOTIDE SEQUENCE [LARGE SCALE GENOMIC DNA]</scope>
    <source>
        <strain evidence="5 6">DSM 15511</strain>
    </source>
</reference>
<evidence type="ECO:0000256" key="3">
    <source>
        <dbReference type="ARBA" id="ARBA00022729"/>
    </source>
</evidence>
<keyword evidence="6" id="KW-1185">Reference proteome</keyword>
<gene>
    <name evidence="5" type="ORF">H9L01_10585</name>
</gene>
<dbReference type="PANTHER" id="PTHR30061">
    <property type="entry name" value="MALTOSE-BINDING PERIPLASMIC PROTEIN"/>
    <property type="match status" value="1"/>
</dbReference>
<comment type="similarity">
    <text evidence="1">Belongs to the bacterial solute-binding protein 1 family.</text>
</comment>
<dbReference type="PANTHER" id="PTHR30061:SF50">
    <property type="entry name" value="MALTOSE_MALTODEXTRIN-BINDING PERIPLASMIC PROTEIN"/>
    <property type="match status" value="1"/>
</dbReference>
<dbReference type="RefSeq" id="WP_187533913.1">
    <property type="nucleotide sequence ID" value="NZ_CBCSHU010000008.1"/>
</dbReference>
<protein>
    <submittedName>
        <fullName evidence="5">Extracellular solute-binding protein</fullName>
    </submittedName>
</protein>
<dbReference type="InterPro" id="IPR006059">
    <property type="entry name" value="SBP"/>
</dbReference>
<dbReference type="Pfam" id="PF13416">
    <property type="entry name" value="SBP_bac_8"/>
    <property type="match status" value="1"/>
</dbReference>
<dbReference type="Proteomes" id="UP000515928">
    <property type="component" value="Chromosome"/>
</dbReference>
<keyword evidence="2" id="KW-0813">Transport</keyword>
<evidence type="ECO:0000313" key="5">
    <source>
        <dbReference type="EMBL" id="QNN60792.1"/>
    </source>
</evidence>
<feature type="signal peptide" evidence="4">
    <location>
        <begin position="1"/>
        <end position="18"/>
    </location>
</feature>
<dbReference type="GO" id="GO:0055052">
    <property type="term" value="C:ATP-binding cassette (ABC) transporter complex, substrate-binding subunit-containing"/>
    <property type="evidence" value="ECO:0007669"/>
    <property type="project" value="TreeGrafter"/>
</dbReference>
<name>A0A7G9RYW7_9FIRM</name>
<proteinExistence type="inferred from homology"/>
<accession>A0A7G9RYW7</accession>
<dbReference type="GO" id="GO:0015768">
    <property type="term" value="P:maltose transport"/>
    <property type="evidence" value="ECO:0007669"/>
    <property type="project" value="TreeGrafter"/>
</dbReference>
<evidence type="ECO:0000313" key="6">
    <source>
        <dbReference type="Proteomes" id="UP000515928"/>
    </source>
</evidence>
<feature type="chain" id="PRO_5038437501" evidence="4">
    <location>
        <begin position="19"/>
        <end position="399"/>
    </location>
</feature>
<dbReference type="PROSITE" id="PS51257">
    <property type="entry name" value="PROKAR_LIPOPROTEIN"/>
    <property type="match status" value="1"/>
</dbReference>
<evidence type="ECO:0000256" key="2">
    <source>
        <dbReference type="ARBA" id="ARBA00022448"/>
    </source>
</evidence>
<evidence type="ECO:0000256" key="1">
    <source>
        <dbReference type="ARBA" id="ARBA00008520"/>
    </source>
</evidence>
<sequence>MKRFMKVFATLFVVLAVAGCSGQKKPSNETVNLKVWGSQESQELLTERVEAFKKANPDKKYEIEIKVVGEPDARDMVTQDLDAAADVFAFANDQLKDLVEAGALYEITKNKEQVVKDNVEGSIESATLNDKLYAYPMTADNGYFMYYDKSVFSEEDVKSLDAMIKAAEQKNKKIFMDVSNGWYIASFFLGAGNKIEIKDGKQVLDFNNETGVKVGEVIRKFTASPAFITGDDAILQAGMGDTIAAGVSGSWVAKGVSEKLGDNYAAAKLPSYTLDGKEVQMASFGGYKLMGVKKNTKNPVDALALAEFLTNEESQLARFKKQELGPSNIKAAANPDVAANVALKALADQAPFAHSQNDVLGSFWKPAEAFGLALEDKNQDSMKTLLDKMVSQIQDGVVE</sequence>
<dbReference type="GO" id="GO:0042956">
    <property type="term" value="P:maltodextrin transmembrane transport"/>
    <property type="evidence" value="ECO:0007669"/>
    <property type="project" value="TreeGrafter"/>
</dbReference>
<dbReference type="EMBL" id="CP060715">
    <property type="protein sequence ID" value="QNN60792.1"/>
    <property type="molecule type" value="Genomic_DNA"/>
</dbReference>
<dbReference type="Gene3D" id="3.40.190.10">
    <property type="entry name" value="Periplasmic binding protein-like II"/>
    <property type="match status" value="2"/>
</dbReference>
<dbReference type="AlphaFoldDB" id="A0A7G9RYW7"/>
<dbReference type="SUPFAM" id="SSF53850">
    <property type="entry name" value="Periplasmic binding protein-like II"/>
    <property type="match status" value="1"/>
</dbReference>
<organism evidence="5 6">
    <name type="scientific">Erysipelothrix inopinata</name>
    <dbReference type="NCBI Taxonomy" id="225084"/>
    <lineage>
        <taxon>Bacteria</taxon>
        <taxon>Bacillati</taxon>
        <taxon>Bacillota</taxon>
        <taxon>Erysipelotrichia</taxon>
        <taxon>Erysipelotrichales</taxon>
        <taxon>Erysipelotrichaceae</taxon>
        <taxon>Erysipelothrix</taxon>
    </lineage>
</organism>
<evidence type="ECO:0000256" key="4">
    <source>
        <dbReference type="SAM" id="SignalP"/>
    </source>
</evidence>
<keyword evidence="3 4" id="KW-0732">Signal</keyword>
<dbReference type="KEGG" id="eio:H9L01_10585"/>
<dbReference type="GO" id="GO:1901982">
    <property type="term" value="F:maltose binding"/>
    <property type="evidence" value="ECO:0007669"/>
    <property type="project" value="TreeGrafter"/>
</dbReference>